<dbReference type="Proteomes" id="UP000426027">
    <property type="component" value="Chromosome"/>
</dbReference>
<gene>
    <name evidence="2" type="ORF">GLV81_18870</name>
</gene>
<evidence type="ECO:0000313" key="3">
    <source>
        <dbReference type="Proteomes" id="UP000426027"/>
    </source>
</evidence>
<reference evidence="2 3" key="1">
    <citation type="submission" date="2019-11" db="EMBL/GenBank/DDBJ databases">
        <authorList>
            <person name="Im W.T."/>
        </authorList>
    </citation>
    <scope>NUCLEOTIDE SEQUENCE [LARGE SCALE GENOMIC DNA]</scope>
    <source>
        <strain evidence="2 3">SB-02</strain>
    </source>
</reference>
<keyword evidence="3" id="KW-1185">Reference proteome</keyword>
<dbReference type="Gene3D" id="3.20.20.140">
    <property type="entry name" value="Metal-dependent hydrolases"/>
    <property type="match status" value="1"/>
</dbReference>
<feature type="signal peptide" evidence="1">
    <location>
        <begin position="1"/>
        <end position="23"/>
    </location>
</feature>
<name>A0A6I6GMY4_9BACT</name>
<evidence type="ECO:0000313" key="2">
    <source>
        <dbReference type="EMBL" id="QGW29905.1"/>
    </source>
</evidence>
<dbReference type="GO" id="GO:0006508">
    <property type="term" value="P:proteolysis"/>
    <property type="evidence" value="ECO:0007669"/>
    <property type="project" value="InterPro"/>
</dbReference>
<keyword evidence="1" id="KW-0732">Signal</keyword>
<dbReference type="InterPro" id="IPR008257">
    <property type="entry name" value="Pept_M19"/>
</dbReference>
<dbReference type="KEGG" id="fls:GLV81_18870"/>
<dbReference type="Pfam" id="PF01244">
    <property type="entry name" value="Peptidase_M19"/>
    <property type="match status" value="1"/>
</dbReference>
<dbReference type="InterPro" id="IPR032466">
    <property type="entry name" value="Metal_Hydrolase"/>
</dbReference>
<dbReference type="GO" id="GO:0070573">
    <property type="term" value="F:metallodipeptidase activity"/>
    <property type="evidence" value="ECO:0007669"/>
    <property type="project" value="InterPro"/>
</dbReference>
<proteinExistence type="predicted"/>
<sequence>MPMKFSFLFVLLAGFQLAHSQSAAEEKLLKKAKAIHEKAITIDTHNDINVTNFTPEINYTQRLSTQVNLPKMEEGGLDVTWLIVYTGQGELTPDGYAKAYANADAKFKAIHRLCTDIAPDKIELALTSTDVRRIVASGKKVAMIGVENGYPVGTDIARVKEFADRGARYMSLSHNGHSQLCDSNTGENDSVWMHNGLSPLGKEVIAEMNKWGIMIDLSHPAKTSNIQAIQLSKAPVIASHSSARALNDVPRNLDDEVLLMVKENNGVVQTVAFRAYVNAKKAAAYSAKSNELMAAYAKQEGFELLNRRAVMELPAAAREEYNKKYTALTEKYKDKIASEVVAAAPPVDVKDFVDHIDYMVKKIGINHVGISSDFDGGGGVEGWNDAAETLNVTIELVRRGYTSKQIKKLWGENLLRVLDDVQEVAKKIQAGKL</sequence>
<dbReference type="PANTHER" id="PTHR10443">
    <property type="entry name" value="MICROSOMAL DIPEPTIDASE"/>
    <property type="match status" value="1"/>
</dbReference>
<dbReference type="Gene3D" id="1.10.287.650">
    <property type="entry name" value="L27 domain"/>
    <property type="match status" value="1"/>
</dbReference>
<dbReference type="AlphaFoldDB" id="A0A6I6GMY4"/>
<accession>A0A6I6GMY4</accession>
<evidence type="ECO:0000256" key="1">
    <source>
        <dbReference type="SAM" id="SignalP"/>
    </source>
</evidence>
<feature type="chain" id="PRO_5026055255" evidence="1">
    <location>
        <begin position="24"/>
        <end position="433"/>
    </location>
</feature>
<dbReference type="RefSeq" id="WP_157480576.1">
    <property type="nucleotide sequence ID" value="NZ_CP046566.1"/>
</dbReference>
<dbReference type="CDD" id="cd01301">
    <property type="entry name" value="rDP_like"/>
    <property type="match status" value="1"/>
</dbReference>
<dbReference type="SUPFAM" id="SSF51556">
    <property type="entry name" value="Metallo-dependent hydrolases"/>
    <property type="match status" value="1"/>
</dbReference>
<organism evidence="2 3">
    <name type="scientific">Phnomibacter ginsenosidimutans</name>
    <dbReference type="NCBI Taxonomy" id="2676868"/>
    <lineage>
        <taxon>Bacteria</taxon>
        <taxon>Pseudomonadati</taxon>
        <taxon>Bacteroidota</taxon>
        <taxon>Chitinophagia</taxon>
        <taxon>Chitinophagales</taxon>
        <taxon>Chitinophagaceae</taxon>
        <taxon>Phnomibacter</taxon>
    </lineage>
</organism>
<dbReference type="PROSITE" id="PS51365">
    <property type="entry name" value="RENAL_DIPEPTIDASE_2"/>
    <property type="match status" value="1"/>
</dbReference>
<dbReference type="PANTHER" id="PTHR10443:SF12">
    <property type="entry name" value="DIPEPTIDASE"/>
    <property type="match status" value="1"/>
</dbReference>
<dbReference type="EMBL" id="CP046566">
    <property type="protein sequence ID" value="QGW29905.1"/>
    <property type="molecule type" value="Genomic_DNA"/>
</dbReference>
<protein>
    <submittedName>
        <fullName evidence="2">Membrane dipeptidase</fullName>
    </submittedName>
</protein>